<gene>
    <name evidence="6" type="primary">EGR_03499</name>
    <name evidence="4" type="ORF">EgrG_001152800</name>
</gene>
<evidence type="ECO:0000313" key="4">
    <source>
        <dbReference type="EMBL" id="CDS20806.1"/>
    </source>
</evidence>
<dbReference type="Proteomes" id="UP000492820">
    <property type="component" value="Unassembled WGS sequence"/>
</dbReference>
<accession>A0A068WL44</accession>
<dbReference type="AlphaFoldDB" id="A0A068WL44"/>
<keyword evidence="1" id="KW-0677">Repeat</keyword>
<dbReference type="InterPro" id="IPR051023">
    <property type="entry name" value="PP2A_Regulatory_Subunit_A"/>
</dbReference>
<dbReference type="InterPro" id="IPR016024">
    <property type="entry name" value="ARM-type_fold"/>
</dbReference>
<dbReference type="GO" id="GO:0000159">
    <property type="term" value="C:protein phosphatase type 2A complex"/>
    <property type="evidence" value="ECO:0007669"/>
    <property type="project" value="TreeGrafter"/>
</dbReference>
<feature type="repeat" description="HEAT" evidence="2">
    <location>
        <begin position="530"/>
        <end position="568"/>
    </location>
</feature>
<dbReference type="GO" id="GO:0019888">
    <property type="term" value="F:protein phosphatase regulator activity"/>
    <property type="evidence" value="ECO:0007669"/>
    <property type="project" value="TreeGrafter"/>
</dbReference>
<evidence type="ECO:0000256" key="3">
    <source>
        <dbReference type="SAM" id="MobiDB-lite"/>
    </source>
</evidence>
<reference evidence="4 5" key="1">
    <citation type="journal article" date="2013" name="Nature">
        <title>The genomes of four tapeworm species reveal adaptations to parasitism.</title>
        <authorList>
            <person name="Tsai I.J."/>
            <person name="Zarowiecki M."/>
            <person name="Holroyd N."/>
            <person name="Garciarrubio A."/>
            <person name="Sanchez-Flores A."/>
            <person name="Brooks K.L."/>
            <person name="Tracey A."/>
            <person name="Bobes R.J."/>
            <person name="Fragoso G."/>
            <person name="Sciutto E."/>
            <person name="Aslett M."/>
            <person name="Beasley H."/>
            <person name="Bennett H.M."/>
            <person name="Cai J."/>
            <person name="Camicia F."/>
            <person name="Clark R."/>
            <person name="Cucher M."/>
            <person name="De Silva N."/>
            <person name="Day T.A."/>
            <person name="Deplazes P."/>
            <person name="Estrada K."/>
            <person name="Fernandez C."/>
            <person name="Holland P.W."/>
            <person name="Hou J."/>
            <person name="Hu S."/>
            <person name="Huckvale T."/>
            <person name="Hung S.S."/>
            <person name="Kamenetzky L."/>
            <person name="Keane J.A."/>
            <person name="Kiss F."/>
            <person name="Koziol U."/>
            <person name="Lambert O."/>
            <person name="Liu K."/>
            <person name="Luo X."/>
            <person name="Luo Y."/>
            <person name="Macchiaroli N."/>
            <person name="Nichol S."/>
            <person name="Paps J."/>
            <person name="Parkinson J."/>
            <person name="Pouchkina-Stantcheva N."/>
            <person name="Riddiford N."/>
            <person name="Rosenzvit M."/>
            <person name="Salinas G."/>
            <person name="Wasmuth J.D."/>
            <person name="Zamanian M."/>
            <person name="Zheng Y."/>
            <person name="Cai X."/>
            <person name="Soberon X."/>
            <person name="Olson P.D."/>
            <person name="Laclette J.P."/>
            <person name="Brehm K."/>
            <person name="Berriman M."/>
            <person name="Garciarrubio A."/>
            <person name="Bobes R.J."/>
            <person name="Fragoso G."/>
            <person name="Sanchez-Flores A."/>
            <person name="Estrada K."/>
            <person name="Cevallos M.A."/>
            <person name="Morett E."/>
            <person name="Gonzalez V."/>
            <person name="Portillo T."/>
            <person name="Ochoa-Leyva A."/>
            <person name="Jose M.V."/>
            <person name="Sciutto E."/>
            <person name="Landa A."/>
            <person name="Jimenez L."/>
            <person name="Valdes V."/>
            <person name="Carrero J.C."/>
            <person name="Larralde C."/>
            <person name="Morales-Montor J."/>
            <person name="Limon-Lason J."/>
            <person name="Soberon X."/>
            <person name="Laclette J.P."/>
        </authorList>
    </citation>
    <scope>NUCLEOTIDE SEQUENCE [LARGE SCALE GENOMIC DNA]</scope>
</reference>
<feature type="repeat" description="HEAT" evidence="2">
    <location>
        <begin position="569"/>
        <end position="606"/>
    </location>
</feature>
<reference evidence="4" key="2">
    <citation type="submission" date="2014-06" db="EMBL/GenBank/DDBJ databases">
        <authorList>
            <person name="Aslett M."/>
        </authorList>
    </citation>
    <scope>NUCLEOTIDE SEQUENCE</scope>
</reference>
<evidence type="ECO:0000313" key="5">
    <source>
        <dbReference type="Proteomes" id="UP000492820"/>
    </source>
</evidence>
<dbReference type="PANTHER" id="PTHR10648:SF4">
    <property type="entry name" value="PROTEIN PHOSPHATASE 2 (FORMERLY 2A), REGULATORY SUBUNIT A, BETA ISOFORM-RELATED"/>
    <property type="match status" value="1"/>
</dbReference>
<dbReference type="PROSITE" id="PS50077">
    <property type="entry name" value="HEAT_REPEAT"/>
    <property type="match status" value="7"/>
</dbReference>
<feature type="region of interest" description="Disordered" evidence="3">
    <location>
        <begin position="1"/>
        <end position="36"/>
    </location>
</feature>
<name>A0A068WL44_ECHGR</name>
<dbReference type="InterPro" id="IPR021133">
    <property type="entry name" value="HEAT_type_2"/>
</dbReference>
<feature type="repeat" description="HEAT" evidence="2">
    <location>
        <begin position="43"/>
        <end position="81"/>
    </location>
</feature>
<protein>
    <submittedName>
        <fullName evidence="4 6">Serine:threonine protein phosphatase 2A 65 kDa</fullName>
    </submittedName>
</protein>
<feature type="repeat" description="HEAT" evidence="2">
    <location>
        <begin position="317"/>
        <end position="356"/>
    </location>
</feature>
<feature type="repeat" description="HEAT" evidence="2">
    <location>
        <begin position="721"/>
        <end position="759"/>
    </location>
</feature>
<evidence type="ECO:0000256" key="2">
    <source>
        <dbReference type="PROSITE-ProRule" id="PRU00103"/>
    </source>
</evidence>
<evidence type="ECO:0000313" key="6">
    <source>
        <dbReference type="WBParaSite" id="EgrG_001152800"/>
    </source>
</evidence>
<sequence length="778" mass="83019">MNTSPAAGALSNGSDNQLQSQQQSNTSGGGSGGGGQEEDEFYPLAVLIEELRNEDVRFRLNSIQRLSTIALALGPEKTRVQLIPFLIDSIYDVEDVMVAIAEELGRFVPYVGGVSYAPCIINPLESLALVEDANVREKAVQSLRLLAREHTDRDLQEQMFPLVRRLAAGDWFSSRASACGLFAVVYGRLDATSRQEILSLAQSLTNDDTPMVRRALAAVLGELALAMVGLPPVSDAAAAPSLVGSAVGGPAGGGGISADQENAEDCPLDRLSAGQQETDATPTATSASTTEADSLFFVPIEETPEVAEARTQIVTSLVPLFNSLAFKDDQESVRLIALEAAVPLARALGSNLAEQHIVQSLQKILDFKSWRSRCLLAKKLTLLQSCLGSRVTKNCLIDLFLALLADDIAEVRCAAASQITSFTNGLLNGQPVSSAVVAFAADKINSVAASASMAMDGIIEGGSGEVGEGETEDPSTPKALGDAEAFIIQRLLPAMADLNADSNVHVKVKLGQAVLGLAPLLGRELTVAHLLPIILAQLKDESPDVRLGVITSLELVNSVVGVEEVSASLLPAIVELAKVPVWRVRLAVINQMPLLADQLGEAFFETGMMQHFPSWLADAAYAVREAAVINLTRLTQKFGSLWARTFFLSQIAELSQNENYLQRMISLQCIINLSPVIDAETCSQLLLPTALGMDHDRVPNVRFKVAQALAKVGEVVGAEVVMPCLQRLLKDVDIDVRFYAAEAIEFLKKGPGESGDKREAPAPVMMDTDTEAMLVTSA</sequence>
<dbReference type="SUPFAM" id="SSF48371">
    <property type="entry name" value="ARM repeat"/>
    <property type="match status" value="1"/>
</dbReference>
<dbReference type="GO" id="GO:0005634">
    <property type="term" value="C:nucleus"/>
    <property type="evidence" value="ECO:0007669"/>
    <property type="project" value="TreeGrafter"/>
</dbReference>
<dbReference type="GO" id="GO:0005829">
    <property type="term" value="C:cytosol"/>
    <property type="evidence" value="ECO:0007669"/>
    <property type="project" value="TreeGrafter"/>
</dbReference>
<dbReference type="WBParaSite" id="EgrG_001152800">
    <property type="protein sequence ID" value="EgrG_001152800"/>
    <property type="gene ID" value="EgrG_001152800"/>
</dbReference>
<dbReference type="PANTHER" id="PTHR10648">
    <property type="entry name" value="SERINE/THREONINE-PROTEIN PHOSPHATASE PP2A 65 KDA REGULATORY SUBUNIT"/>
    <property type="match status" value="1"/>
</dbReference>
<organism evidence="4">
    <name type="scientific">Echinococcus granulosus</name>
    <name type="common">Hydatid tapeworm</name>
    <dbReference type="NCBI Taxonomy" id="6210"/>
    <lineage>
        <taxon>Eukaryota</taxon>
        <taxon>Metazoa</taxon>
        <taxon>Spiralia</taxon>
        <taxon>Lophotrochozoa</taxon>
        <taxon>Platyhelminthes</taxon>
        <taxon>Cestoda</taxon>
        <taxon>Eucestoda</taxon>
        <taxon>Cyclophyllidea</taxon>
        <taxon>Taeniidae</taxon>
        <taxon>Echinococcus</taxon>
        <taxon>Echinococcus granulosus group</taxon>
    </lineage>
</organism>
<feature type="compositionally biased region" description="Low complexity" evidence="3">
    <location>
        <begin position="11"/>
        <end position="26"/>
    </location>
</feature>
<dbReference type="Gene3D" id="1.25.10.10">
    <property type="entry name" value="Leucine-rich Repeat Variant"/>
    <property type="match status" value="1"/>
</dbReference>
<proteinExistence type="predicted"/>
<feature type="repeat" description="HEAT" evidence="2">
    <location>
        <begin position="491"/>
        <end position="529"/>
    </location>
</feature>
<feature type="repeat" description="HEAT" evidence="2">
    <location>
        <begin position="686"/>
        <end position="723"/>
    </location>
</feature>
<dbReference type="InterPro" id="IPR011989">
    <property type="entry name" value="ARM-like"/>
</dbReference>
<reference evidence="6" key="3">
    <citation type="submission" date="2020-10" db="UniProtKB">
        <authorList>
            <consortium name="WormBaseParasite"/>
        </authorList>
    </citation>
    <scope>IDENTIFICATION</scope>
</reference>
<evidence type="ECO:0000256" key="1">
    <source>
        <dbReference type="ARBA" id="ARBA00022737"/>
    </source>
</evidence>
<dbReference type="EMBL" id="LK028581">
    <property type="protein sequence ID" value="CDS20806.1"/>
    <property type="molecule type" value="Genomic_DNA"/>
</dbReference>
<dbReference type="OrthoDB" id="340346at2759"/>